<comment type="subcellular location">
    <subcellularLocation>
        <location evidence="1">Cell membrane</location>
        <topology evidence="1">Peripheral membrane protein</topology>
    </subcellularLocation>
</comment>
<feature type="repeat" description="Lumazine-binding" evidence="9">
    <location>
        <begin position="215"/>
        <end position="278"/>
    </location>
</feature>
<dbReference type="InterPro" id="IPR050095">
    <property type="entry name" value="ECF_ABC_transporter_ATP-bd"/>
</dbReference>
<accession>A0A371IJC3</accession>
<feature type="domain" description="Lumazine-binding" evidence="11">
    <location>
        <begin position="215"/>
        <end position="278"/>
    </location>
</feature>
<dbReference type="InterPro" id="IPR026017">
    <property type="entry name" value="Lumazine-bd_dom"/>
</dbReference>
<reference evidence="12 13" key="1">
    <citation type="journal article" date="2016" name="Genome Announc.">
        <title>Draft Genome Sequence of Criibacterium bergeronii gen. nov., sp. nov., Strain CCRI-22567T, Isolated from a Vaginal Sample from a Woman with Bacterial Vaginosis.</title>
        <authorList>
            <person name="Maheux A.F."/>
            <person name="Berube E."/>
            <person name="Boudreau D.K."/>
            <person name="Raymond F."/>
            <person name="Corbeil J."/>
            <person name="Roy P.H."/>
            <person name="Boissinot M."/>
            <person name="Omar R.F."/>
        </authorList>
    </citation>
    <scope>NUCLEOTIDE SEQUENCE [LARGE SCALE GENOMIC DNA]</scope>
    <source>
        <strain evidence="12 13">CCRI-22567</strain>
    </source>
</reference>
<evidence type="ECO:0000256" key="8">
    <source>
        <dbReference type="ARBA" id="ARBA00023136"/>
    </source>
</evidence>
<keyword evidence="5" id="KW-0547">Nucleotide-binding</keyword>
<evidence type="ECO:0000313" key="13">
    <source>
        <dbReference type="Proteomes" id="UP000093352"/>
    </source>
</evidence>
<evidence type="ECO:0000256" key="1">
    <source>
        <dbReference type="ARBA" id="ARBA00004202"/>
    </source>
</evidence>
<comment type="caution">
    <text evidence="12">The sequence shown here is derived from an EMBL/GenBank/DDBJ whole genome shotgun (WGS) entry which is preliminary data.</text>
</comment>
<keyword evidence="6" id="KW-0067">ATP-binding</keyword>
<evidence type="ECO:0000256" key="5">
    <source>
        <dbReference type="ARBA" id="ARBA00022741"/>
    </source>
</evidence>
<evidence type="ECO:0000259" key="10">
    <source>
        <dbReference type="PROSITE" id="PS50893"/>
    </source>
</evidence>
<dbReference type="SUPFAM" id="SSF52540">
    <property type="entry name" value="P-loop containing nucleoside triphosphate hydrolases"/>
    <property type="match status" value="1"/>
</dbReference>
<keyword evidence="3" id="KW-0813">Transport</keyword>
<dbReference type="PANTHER" id="PTHR43553">
    <property type="entry name" value="HEAVY METAL TRANSPORTER"/>
    <property type="match status" value="1"/>
</dbReference>
<evidence type="ECO:0000259" key="11">
    <source>
        <dbReference type="PROSITE" id="PS51177"/>
    </source>
</evidence>
<evidence type="ECO:0000256" key="7">
    <source>
        <dbReference type="ARBA" id="ARBA00022967"/>
    </source>
</evidence>
<dbReference type="PROSITE" id="PS50893">
    <property type="entry name" value="ABC_TRANSPORTER_2"/>
    <property type="match status" value="1"/>
</dbReference>
<comment type="similarity">
    <text evidence="2">Belongs to the ABC transporter superfamily.</text>
</comment>
<dbReference type="InterPro" id="IPR003593">
    <property type="entry name" value="AAA+_ATPase"/>
</dbReference>
<dbReference type="GO" id="GO:0043190">
    <property type="term" value="C:ATP-binding cassette (ABC) transporter complex"/>
    <property type="evidence" value="ECO:0007669"/>
    <property type="project" value="TreeGrafter"/>
</dbReference>
<dbReference type="AlphaFoldDB" id="A0A371IJC3"/>
<organism evidence="12 13">
    <name type="scientific">Criibacterium bergeronii</name>
    <dbReference type="NCBI Taxonomy" id="1871336"/>
    <lineage>
        <taxon>Bacteria</taxon>
        <taxon>Bacillati</taxon>
        <taxon>Bacillota</taxon>
        <taxon>Clostridia</taxon>
        <taxon>Peptostreptococcales</taxon>
        <taxon>Filifactoraceae</taxon>
        <taxon>Criibacterium</taxon>
    </lineage>
</organism>
<dbReference type="STRING" id="1871336.BBG48_08025"/>
<gene>
    <name evidence="12" type="ORF">BBG48_009240</name>
</gene>
<proteinExistence type="inferred from homology"/>
<protein>
    <submittedName>
        <fullName evidence="12">Energy-coupling factor transporter ATPase</fullName>
    </submittedName>
</protein>
<dbReference type="PROSITE" id="PS51177">
    <property type="entry name" value="LUMAZINE_BIND"/>
    <property type="match status" value="1"/>
</dbReference>
<dbReference type="InterPro" id="IPR003439">
    <property type="entry name" value="ABC_transporter-like_ATP-bd"/>
</dbReference>
<dbReference type="Gene3D" id="3.40.50.300">
    <property type="entry name" value="P-loop containing nucleotide triphosphate hydrolases"/>
    <property type="match status" value="1"/>
</dbReference>
<dbReference type="InterPro" id="IPR030947">
    <property type="entry name" value="EcfA_1"/>
</dbReference>
<sequence>MSQFIEIKNLIYEYKDLDAVNRAIDDITLSFPKGKFIAVLGHNGSGKSTLAKNLNAILKPTSGTVIIDGYDASKAEDTYKIRKKCGMVFQNPDNQIVATIVEDDVAFGAENLGIKSSEIRKRVDEALETVKITEFKHKAPHLLSGGQKQKVAIAGILAMHPDCIILDESTAMLDPKGRQDLMNTVKFLNKNENITVIHITHYMEETVDADYIYIMDSGKIAMQGTPKEIFSQVDKIKSLGLDVPPMTYLSYLLNKEGIKIDKSILTIQEMKDALCQLL</sequence>
<dbReference type="SMART" id="SM00382">
    <property type="entry name" value="AAA"/>
    <property type="match status" value="1"/>
</dbReference>
<feature type="domain" description="ABC transporter" evidence="10">
    <location>
        <begin position="5"/>
        <end position="242"/>
    </location>
</feature>
<dbReference type="InterPro" id="IPR017871">
    <property type="entry name" value="ABC_transporter-like_CS"/>
</dbReference>
<evidence type="ECO:0000256" key="3">
    <source>
        <dbReference type="ARBA" id="ARBA00022448"/>
    </source>
</evidence>
<keyword evidence="8" id="KW-0472">Membrane</keyword>
<dbReference type="PANTHER" id="PTHR43553:SF24">
    <property type="entry name" value="ENERGY-COUPLING FACTOR TRANSPORTER ATP-BINDING PROTEIN ECFA1"/>
    <property type="match status" value="1"/>
</dbReference>
<dbReference type="FunFam" id="3.40.50.300:FF:000224">
    <property type="entry name" value="Energy-coupling factor transporter ATP-binding protein EcfA"/>
    <property type="match status" value="1"/>
</dbReference>
<evidence type="ECO:0000256" key="4">
    <source>
        <dbReference type="ARBA" id="ARBA00022475"/>
    </source>
</evidence>
<evidence type="ECO:0000313" key="12">
    <source>
        <dbReference type="EMBL" id="RDY20589.1"/>
    </source>
</evidence>
<dbReference type="InterPro" id="IPR015856">
    <property type="entry name" value="ABC_transpr_CbiO/EcfA_su"/>
</dbReference>
<dbReference type="PROSITE" id="PS00211">
    <property type="entry name" value="ABC_TRANSPORTER_1"/>
    <property type="match status" value="1"/>
</dbReference>
<keyword evidence="4" id="KW-1003">Cell membrane</keyword>
<dbReference type="EMBL" id="MBEW02000027">
    <property type="protein sequence ID" value="RDY20589.1"/>
    <property type="molecule type" value="Genomic_DNA"/>
</dbReference>
<dbReference type="CDD" id="cd03225">
    <property type="entry name" value="ABC_cobalt_CbiO_domain1"/>
    <property type="match status" value="1"/>
</dbReference>
<dbReference type="NCBIfam" id="TIGR04520">
    <property type="entry name" value="ECF_ATPase_1"/>
    <property type="match status" value="1"/>
</dbReference>
<dbReference type="GO" id="GO:0005524">
    <property type="term" value="F:ATP binding"/>
    <property type="evidence" value="ECO:0007669"/>
    <property type="project" value="UniProtKB-KW"/>
</dbReference>
<evidence type="ECO:0000256" key="2">
    <source>
        <dbReference type="ARBA" id="ARBA00005417"/>
    </source>
</evidence>
<dbReference type="RefSeq" id="WP_068912036.1">
    <property type="nucleotide sequence ID" value="NZ_MBEW02000027.1"/>
</dbReference>
<dbReference type="GO" id="GO:0042626">
    <property type="term" value="F:ATPase-coupled transmembrane transporter activity"/>
    <property type="evidence" value="ECO:0007669"/>
    <property type="project" value="TreeGrafter"/>
</dbReference>
<dbReference type="GO" id="GO:0016887">
    <property type="term" value="F:ATP hydrolysis activity"/>
    <property type="evidence" value="ECO:0007669"/>
    <property type="project" value="InterPro"/>
</dbReference>
<evidence type="ECO:0000256" key="6">
    <source>
        <dbReference type="ARBA" id="ARBA00022840"/>
    </source>
</evidence>
<dbReference type="Proteomes" id="UP000093352">
    <property type="component" value="Unassembled WGS sequence"/>
</dbReference>
<keyword evidence="7" id="KW-1278">Translocase</keyword>
<evidence type="ECO:0000256" key="9">
    <source>
        <dbReference type="PROSITE-ProRule" id="PRU00524"/>
    </source>
</evidence>
<keyword evidence="13" id="KW-1185">Reference proteome</keyword>
<dbReference type="NCBIfam" id="NF010167">
    <property type="entry name" value="PRK13648.1"/>
    <property type="match status" value="1"/>
</dbReference>
<dbReference type="Pfam" id="PF00005">
    <property type="entry name" value="ABC_tran"/>
    <property type="match status" value="1"/>
</dbReference>
<name>A0A371IJC3_9FIRM</name>
<dbReference type="InterPro" id="IPR027417">
    <property type="entry name" value="P-loop_NTPase"/>
</dbReference>